<accession>A0A8R7K1U7</accession>
<reference evidence="2" key="2">
    <citation type="submission" date="2018-03" db="EMBL/GenBank/DDBJ databases">
        <title>The Triticum urartu genome reveals the dynamic nature of wheat genome evolution.</title>
        <authorList>
            <person name="Ling H."/>
            <person name="Ma B."/>
            <person name="Shi X."/>
            <person name="Liu H."/>
            <person name="Dong L."/>
            <person name="Sun H."/>
            <person name="Cao Y."/>
            <person name="Gao Q."/>
            <person name="Zheng S."/>
            <person name="Li Y."/>
            <person name="Yu Y."/>
            <person name="Du H."/>
            <person name="Qi M."/>
            <person name="Li Y."/>
            <person name="Yu H."/>
            <person name="Cui Y."/>
            <person name="Wang N."/>
            <person name="Chen C."/>
            <person name="Wu H."/>
            <person name="Zhao Y."/>
            <person name="Zhang J."/>
            <person name="Li Y."/>
            <person name="Zhou W."/>
            <person name="Zhang B."/>
            <person name="Hu W."/>
            <person name="Eijk M."/>
            <person name="Tang J."/>
            <person name="Witsenboer H."/>
            <person name="Zhao S."/>
            <person name="Li Z."/>
            <person name="Zhang A."/>
            <person name="Wang D."/>
            <person name="Liang C."/>
        </authorList>
    </citation>
    <scope>NUCLEOTIDE SEQUENCE [LARGE SCALE GENOMIC DNA]</scope>
    <source>
        <strain evidence="2">cv. G1812</strain>
    </source>
</reference>
<dbReference type="AlphaFoldDB" id="A0A8R7K1U7"/>
<organism evidence="2 3">
    <name type="scientific">Triticum urartu</name>
    <name type="common">Red wild einkorn</name>
    <name type="synonym">Crithodium urartu</name>
    <dbReference type="NCBI Taxonomy" id="4572"/>
    <lineage>
        <taxon>Eukaryota</taxon>
        <taxon>Viridiplantae</taxon>
        <taxon>Streptophyta</taxon>
        <taxon>Embryophyta</taxon>
        <taxon>Tracheophyta</taxon>
        <taxon>Spermatophyta</taxon>
        <taxon>Magnoliopsida</taxon>
        <taxon>Liliopsida</taxon>
        <taxon>Poales</taxon>
        <taxon>Poaceae</taxon>
        <taxon>BOP clade</taxon>
        <taxon>Pooideae</taxon>
        <taxon>Triticodae</taxon>
        <taxon>Triticeae</taxon>
        <taxon>Triticinae</taxon>
        <taxon>Triticum</taxon>
    </lineage>
</organism>
<evidence type="ECO:0000313" key="3">
    <source>
        <dbReference type="Proteomes" id="UP000015106"/>
    </source>
</evidence>
<evidence type="ECO:0000313" key="2">
    <source>
        <dbReference type="EnsemblPlants" id="TuG1812G0100002885.01.T01.cds319712"/>
    </source>
</evidence>
<dbReference type="Proteomes" id="UP000015106">
    <property type="component" value="Chromosome 1"/>
</dbReference>
<feature type="region of interest" description="Disordered" evidence="1">
    <location>
        <begin position="1"/>
        <end position="28"/>
    </location>
</feature>
<dbReference type="EnsemblPlants" id="TuG1812G0100002885.01.T01">
    <property type="protein sequence ID" value="TuG1812G0100002885.01.T01.cds319712"/>
    <property type="gene ID" value="TuG1812G0100002885.01"/>
</dbReference>
<keyword evidence="3" id="KW-1185">Reference proteome</keyword>
<feature type="compositionally biased region" description="Low complexity" evidence="1">
    <location>
        <begin position="8"/>
        <end position="17"/>
    </location>
</feature>
<reference evidence="3" key="1">
    <citation type="journal article" date="2013" name="Nature">
        <title>Draft genome of the wheat A-genome progenitor Triticum urartu.</title>
        <authorList>
            <person name="Ling H.Q."/>
            <person name="Zhao S."/>
            <person name="Liu D."/>
            <person name="Wang J."/>
            <person name="Sun H."/>
            <person name="Zhang C."/>
            <person name="Fan H."/>
            <person name="Li D."/>
            <person name="Dong L."/>
            <person name="Tao Y."/>
            <person name="Gao C."/>
            <person name="Wu H."/>
            <person name="Li Y."/>
            <person name="Cui Y."/>
            <person name="Guo X."/>
            <person name="Zheng S."/>
            <person name="Wang B."/>
            <person name="Yu K."/>
            <person name="Liang Q."/>
            <person name="Yang W."/>
            <person name="Lou X."/>
            <person name="Chen J."/>
            <person name="Feng M."/>
            <person name="Jian J."/>
            <person name="Zhang X."/>
            <person name="Luo G."/>
            <person name="Jiang Y."/>
            <person name="Liu J."/>
            <person name="Wang Z."/>
            <person name="Sha Y."/>
            <person name="Zhang B."/>
            <person name="Wu H."/>
            <person name="Tang D."/>
            <person name="Shen Q."/>
            <person name="Xue P."/>
            <person name="Zou S."/>
            <person name="Wang X."/>
            <person name="Liu X."/>
            <person name="Wang F."/>
            <person name="Yang Y."/>
            <person name="An X."/>
            <person name="Dong Z."/>
            <person name="Zhang K."/>
            <person name="Zhang X."/>
            <person name="Luo M.C."/>
            <person name="Dvorak J."/>
            <person name="Tong Y."/>
            <person name="Wang J."/>
            <person name="Yang H."/>
            <person name="Li Z."/>
            <person name="Wang D."/>
            <person name="Zhang A."/>
            <person name="Wang J."/>
        </authorList>
    </citation>
    <scope>NUCLEOTIDE SEQUENCE</scope>
    <source>
        <strain evidence="3">cv. G1812</strain>
    </source>
</reference>
<dbReference type="Gramene" id="TuG1812G0100002885.01.T01">
    <property type="protein sequence ID" value="TuG1812G0100002885.01.T01.cds319712"/>
    <property type="gene ID" value="TuG1812G0100002885.01"/>
</dbReference>
<name>A0A8R7K1U7_TRIUA</name>
<sequence length="151" mass="16769">MPPPPAAARPSRLFLPPNQRRRRRASTSTARCFRPRCCRTFPHESQETNSPSILTRRRPPQWPHAMRAPVAATYRPDIVISATYGGARVGGAAGRGVDRPGSSAHPCARLLGCRFVDCGSVYVRRGPELSRMETRRALVVQVSWQPSSFFS</sequence>
<reference evidence="2" key="3">
    <citation type="submission" date="2022-06" db="UniProtKB">
        <authorList>
            <consortium name="EnsemblPlants"/>
        </authorList>
    </citation>
    <scope>IDENTIFICATION</scope>
</reference>
<evidence type="ECO:0000256" key="1">
    <source>
        <dbReference type="SAM" id="MobiDB-lite"/>
    </source>
</evidence>
<protein>
    <submittedName>
        <fullName evidence="2">Uncharacterized protein</fullName>
    </submittedName>
</protein>
<proteinExistence type="predicted"/>